<evidence type="ECO:0000256" key="2">
    <source>
        <dbReference type="ARBA" id="ARBA00022448"/>
    </source>
</evidence>
<reference evidence="7 8" key="1">
    <citation type="journal article" date="2023" name="bioRxiv">
        <title>High-quality genome assemblies of four members of thePodospora anserinaspecies complex.</title>
        <authorList>
            <person name="Ament-Velasquez S.L."/>
            <person name="Vogan A.A."/>
            <person name="Wallerman O."/>
            <person name="Hartmann F."/>
            <person name="Gautier V."/>
            <person name="Silar P."/>
            <person name="Giraud T."/>
            <person name="Johannesson H."/>
        </authorList>
    </citation>
    <scope>NUCLEOTIDE SEQUENCE [LARGE SCALE GENOMIC DNA]</scope>
    <source>
        <strain evidence="7 8">CBS 112042</strain>
    </source>
</reference>
<protein>
    <recommendedName>
        <fullName evidence="6">CNH domain-containing protein</fullName>
    </recommendedName>
</protein>
<proteinExistence type="predicted"/>
<keyword evidence="3" id="KW-0963">Cytoplasm</keyword>
<dbReference type="GeneID" id="87896431"/>
<sequence length="1270" mass="140096">MASEPHRNHRATTAPPSIGPFDLRPLLHGVPLSENGDEEDIQINCVEYLDGNLYVGTTASELLHFFGIPPDPADPNQNPTFILASRLKPASSDTNGASNGSRPGVQQILLLPRVAKACVLCNSTVSFYSLPELSPVFGTTVRNCNWIGGIDLNEDLTGPGHDRSGSVTILLHLNRKIRVVRIGDDAPRVYRTIDYAGSTLSVRRDSFACVADSRSYALVDIDRQLKIPLMSISSLDDSQPGGPFGQAQNIAGPPDGGLFRSASTASPRPPTDAHGHSRSTSLGDFISRGIQRRQGETEDPVFQDTDAPTPTRSPAPGEDGTNRAQQNRSPQPQAVSAAQAAGANPPSRTMSPARPETVSLKPLIVSPTTEEFLLVTGTGPLDPGIGMFVNLDGDPTRPTLEFDRYPREIVVDGGLIDPSSSRPSLGEAEEGYVLASMAKELEDGLHNGLEIQRFDVNVGEDEPEKWWLEVDNTVSNEAPGNTPIGIRSLLQSEEMHFEQIVQRLCQRRFSPFRGQSTTPTVSLKSNDSRTALSLQRLTQEQELFNRDESDDEVLPPEWETNRNKEGEDFVRRLAKTSSRLAVWAGANIWWAVRNPLLVQLEAALDAAASREQQSQPTTLETRLRIFSLLETIKGREPKTELEFMTLGYIKQRASVMLLVAFLTSTETPFTEGQTTAMEEHLINGDLDARVVLSLIPALRNEIVVSRRGIWIYGGIKTVVEEYISREQDGLENQGVSSLALNVLQFLRRFLTATRKKKGFGSVSDEVFRTVDASLLLVLLELDKETPLGQLGRSGSVRKELYDLVDHGVDCFDRAVDLLETYQRLFVLSRLYQHKKMAGEVLATWRRIMEGEEDKGGELGDGEQRIRSYLSNISNQALVQEYAIWLASRNPKLGVQVFADEKGRFPRFEHGQVVALLREEAPDAVAYYLEHLVFGKGNTAYVNELITYYLDIVITDLQSSEETREMVAASYEAYRALHPPKPTYIRFLSDNTPPNSEVWQSRLRLLQLLSGGHDYNATAIRARIDDSLSTIPQPNGHEDSNNNGVNTLRHQLLVPESIILAGRARQHRDALRLLVHRLGDYDTAVSYCIRGGAALSPGSRNKRRDSDSSLPPTYEEQVQLFKSLLGEFLALEDPEERVERTGNLLERFGGWFDILEVLEVIPDGWPVETIAEFLVSGLRRLVAERCEGLVARALSGTENLRVGFEFVERVREKGAVVEYPEGGRGGGNGGEEEGEEMIHGGGVLGGESWGEYVQAGGGWGGRRGGGGLNSE</sequence>
<evidence type="ECO:0000256" key="4">
    <source>
        <dbReference type="ARBA" id="ARBA00022927"/>
    </source>
</evidence>
<comment type="subcellular location">
    <subcellularLocation>
        <location evidence="1">Cytoplasm</location>
    </subcellularLocation>
</comment>
<gene>
    <name evidence="7" type="ORF">QC761_212160</name>
</gene>
<evidence type="ECO:0000256" key="5">
    <source>
        <dbReference type="SAM" id="MobiDB-lite"/>
    </source>
</evidence>
<evidence type="ECO:0000256" key="1">
    <source>
        <dbReference type="ARBA" id="ARBA00004496"/>
    </source>
</evidence>
<keyword evidence="4" id="KW-0653">Protein transport</keyword>
<feature type="region of interest" description="Disordered" evidence="5">
    <location>
        <begin position="234"/>
        <end position="359"/>
    </location>
</feature>
<dbReference type="InterPro" id="IPR001180">
    <property type="entry name" value="CNH_dom"/>
</dbReference>
<accession>A0ABR0FRN3</accession>
<feature type="domain" description="CNH" evidence="6">
    <location>
        <begin position="40"/>
        <end position="461"/>
    </location>
</feature>
<dbReference type="RefSeq" id="XP_062735596.1">
    <property type="nucleotide sequence ID" value="XM_062876949.1"/>
</dbReference>
<evidence type="ECO:0000259" key="6">
    <source>
        <dbReference type="PROSITE" id="PS50219"/>
    </source>
</evidence>
<keyword evidence="2" id="KW-0813">Transport</keyword>
<feature type="region of interest" description="Disordered" evidence="5">
    <location>
        <begin position="1"/>
        <end position="20"/>
    </location>
</feature>
<dbReference type="InterPro" id="IPR032914">
    <property type="entry name" value="Vam6/VPS39/TRAP1"/>
</dbReference>
<evidence type="ECO:0000313" key="7">
    <source>
        <dbReference type="EMBL" id="KAK4646620.1"/>
    </source>
</evidence>
<dbReference type="EMBL" id="JAFFGZ010000004">
    <property type="protein sequence ID" value="KAK4646620.1"/>
    <property type="molecule type" value="Genomic_DNA"/>
</dbReference>
<organism evidence="7 8">
    <name type="scientific">Podospora bellae-mahoneyi</name>
    <dbReference type="NCBI Taxonomy" id="2093777"/>
    <lineage>
        <taxon>Eukaryota</taxon>
        <taxon>Fungi</taxon>
        <taxon>Dikarya</taxon>
        <taxon>Ascomycota</taxon>
        <taxon>Pezizomycotina</taxon>
        <taxon>Sordariomycetes</taxon>
        <taxon>Sordariomycetidae</taxon>
        <taxon>Sordariales</taxon>
        <taxon>Podosporaceae</taxon>
        <taxon>Podospora</taxon>
    </lineage>
</organism>
<dbReference type="Proteomes" id="UP001322138">
    <property type="component" value="Unassembled WGS sequence"/>
</dbReference>
<evidence type="ECO:0000313" key="8">
    <source>
        <dbReference type="Proteomes" id="UP001322138"/>
    </source>
</evidence>
<keyword evidence="8" id="KW-1185">Reference proteome</keyword>
<evidence type="ECO:0000256" key="3">
    <source>
        <dbReference type="ARBA" id="ARBA00022490"/>
    </source>
</evidence>
<feature type="compositionally biased region" description="Low complexity" evidence="5">
    <location>
        <begin position="329"/>
        <end position="347"/>
    </location>
</feature>
<dbReference type="PROSITE" id="PS50219">
    <property type="entry name" value="CNH"/>
    <property type="match status" value="1"/>
</dbReference>
<dbReference type="PANTHER" id="PTHR12894">
    <property type="entry name" value="CNH DOMAIN CONTAINING"/>
    <property type="match status" value="1"/>
</dbReference>
<dbReference type="PANTHER" id="PTHR12894:SF27">
    <property type="entry name" value="TRANSFORMING GROWTH FACTOR-BETA RECEPTOR-ASSOCIATED PROTEIN 1"/>
    <property type="match status" value="1"/>
</dbReference>
<name>A0ABR0FRN3_9PEZI</name>
<comment type="caution">
    <text evidence="7">The sequence shown here is derived from an EMBL/GenBank/DDBJ whole genome shotgun (WGS) entry which is preliminary data.</text>
</comment>